<evidence type="ECO:0000256" key="1">
    <source>
        <dbReference type="SAM" id="MobiDB-lite"/>
    </source>
</evidence>
<sequence>MKRRKGAKKEAKAAELNGTANPPTLVQNATDLSTGALSPQVNPPPVASSFETDPPSNPAWNWENPPIASNPCNTESPTVPMANGGDDPLISSSPYETDIVQVHVGPTGCQRVFHVHLGILNQAPSLSSMISPATSSGAHNSISLVNTDPVIFELVLMFLYIGKYLDCPYPPLIFRSLERDNDNKWPGADMEFEMHSLLYCFAQEYKMDELSALALMNIENMTQVPYSDVLDVAKKAYPKLSDADDDDAYREKFRHETRVAMTENKNLIREPWILDVFRNEHGNLAVDLFTTLTEPLQCDDEANNSETAPPEEPFISSQSDKGEEGNVHLNDGHADYCIQEPTAASVVGEPALPAPEETIAEDIPEAPCEQYPEPLAPEAEPELESAKEPADIVEGAVDEWQSLPTSSKKKKKKGKKGAPVEKPLAEPDDGWGWGISEKNKEVKKSRPVEDPWVEPDDGWGWSMKVKPAIVEPEPEPEPEPGPANDPSPMVDDENGWSFSGTTTSSMKKGKKKSKKKGKTIEAPAPDPESPPAPVPEFPDDPPASNDHQDNPEEEPFTFPPRQPASPAEQECPVTPESPSCTFMLGDADSPNSKARYLKEPCSRRKLHLTSESYWMDCVRCRVELGSIARGIVAGKGGGDDEDRGDGEKEGGELMW</sequence>
<proteinExistence type="predicted"/>
<feature type="region of interest" description="Disordered" evidence="1">
    <location>
        <begin position="368"/>
        <end position="591"/>
    </location>
</feature>
<accession>A0A0H1BE13</accession>
<dbReference type="InterPro" id="IPR011333">
    <property type="entry name" value="SKP1/BTB/POZ_sf"/>
</dbReference>
<reference evidence="3" key="1">
    <citation type="journal article" date="2015" name="PLoS Genet.">
        <title>The dynamic genome and transcriptome of the human fungal pathogen Blastomyces and close relative Emmonsia.</title>
        <authorList>
            <person name="Munoz J.F."/>
            <person name="Gauthier G.M."/>
            <person name="Desjardins C.A."/>
            <person name="Gallo J.E."/>
            <person name="Holder J."/>
            <person name="Sullivan T.D."/>
            <person name="Marty A.J."/>
            <person name="Carmen J.C."/>
            <person name="Chen Z."/>
            <person name="Ding L."/>
            <person name="Gujja S."/>
            <person name="Magrini V."/>
            <person name="Misas E."/>
            <person name="Mitreva M."/>
            <person name="Priest M."/>
            <person name="Saif S."/>
            <person name="Whiston E.A."/>
            <person name="Young S."/>
            <person name="Zeng Q."/>
            <person name="Goldman W.E."/>
            <person name="Mardis E.R."/>
            <person name="Taylor J.W."/>
            <person name="McEwen J.G."/>
            <person name="Clay O.K."/>
            <person name="Klein B.S."/>
            <person name="Cuomo C.A."/>
        </authorList>
    </citation>
    <scope>NUCLEOTIDE SEQUENCE [LARGE SCALE GENOMIC DNA]</scope>
    <source>
        <strain evidence="3">UAMH 139</strain>
    </source>
</reference>
<evidence type="ECO:0000313" key="2">
    <source>
        <dbReference type="EMBL" id="KLJ09714.1"/>
    </source>
</evidence>
<keyword evidence="3" id="KW-1185">Reference proteome</keyword>
<dbReference type="EMBL" id="LDEV01002283">
    <property type="protein sequence ID" value="KLJ09714.1"/>
    <property type="molecule type" value="Genomic_DNA"/>
</dbReference>
<feature type="region of interest" description="Disordered" evidence="1">
    <location>
        <begin position="299"/>
        <end position="331"/>
    </location>
</feature>
<feature type="compositionally biased region" description="Basic and acidic residues" evidence="1">
    <location>
        <begin position="645"/>
        <end position="655"/>
    </location>
</feature>
<feature type="compositionally biased region" description="Basic and acidic residues" evidence="1">
    <location>
        <begin position="437"/>
        <end position="449"/>
    </location>
</feature>
<comment type="caution">
    <text evidence="2">The sequence shown here is derived from an EMBL/GenBank/DDBJ whole genome shotgun (WGS) entry which is preliminary data.</text>
</comment>
<feature type="region of interest" description="Disordered" evidence="1">
    <location>
        <begin position="1"/>
        <end position="58"/>
    </location>
</feature>
<feature type="compositionally biased region" description="Basic residues" evidence="1">
    <location>
        <begin position="507"/>
        <end position="517"/>
    </location>
</feature>
<dbReference type="Gene3D" id="3.30.710.10">
    <property type="entry name" value="Potassium Channel Kv1.1, Chain A"/>
    <property type="match status" value="1"/>
</dbReference>
<feature type="compositionally biased region" description="Basic and acidic residues" evidence="1">
    <location>
        <begin position="320"/>
        <end position="331"/>
    </location>
</feature>
<dbReference type="PANTHER" id="PTHR47843">
    <property type="entry name" value="BTB DOMAIN-CONTAINING PROTEIN-RELATED"/>
    <property type="match status" value="1"/>
</dbReference>
<feature type="compositionally biased region" description="Polar residues" evidence="1">
    <location>
        <begin position="18"/>
        <end position="40"/>
    </location>
</feature>
<feature type="compositionally biased region" description="Pro residues" evidence="1">
    <location>
        <begin position="524"/>
        <end position="536"/>
    </location>
</feature>
<dbReference type="OrthoDB" id="6359816at2759"/>
<dbReference type="PANTHER" id="PTHR47843:SF7">
    <property type="entry name" value="BTB DOMAIN-CONTAINING PROTEIN"/>
    <property type="match status" value="1"/>
</dbReference>
<organism evidence="2 3">
    <name type="scientific">Blastomyces silverae</name>
    <dbReference type="NCBI Taxonomy" id="2060906"/>
    <lineage>
        <taxon>Eukaryota</taxon>
        <taxon>Fungi</taxon>
        <taxon>Dikarya</taxon>
        <taxon>Ascomycota</taxon>
        <taxon>Pezizomycotina</taxon>
        <taxon>Eurotiomycetes</taxon>
        <taxon>Eurotiomycetidae</taxon>
        <taxon>Onygenales</taxon>
        <taxon>Ajellomycetaceae</taxon>
        <taxon>Blastomyces</taxon>
    </lineage>
</organism>
<name>A0A0H1BE13_9EURO</name>
<dbReference type="AlphaFoldDB" id="A0A0H1BE13"/>
<dbReference type="Proteomes" id="UP000053573">
    <property type="component" value="Unassembled WGS sequence"/>
</dbReference>
<evidence type="ECO:0000313" key="3">
    <source>
        <dbReference type="Proteomes" id="UP000053573"/>
    </source>
</evidence>
<feature type="compositionally biased region" description="Basic residues" evidence="1">
    <location>
        <begin position="407"/>
        <end position="416"/>
    </location>
</feature>
<protein>
    <recommendedName>
        <fullName evidence="4">BTB domain-containing protein</fullName>
    </recommendedName>
</protein>
<evidence type="ECO:0008006" key="4">
    <source>
        <dbReference type="Google" id="ProtNLM"/>
    </source>
</evidence>
<gene>
    <name evidence="2" type="ORF">EMPG_14861</name>
</gene>
<feature type="region of interest" description="Disordered" evidence="1">
    <location>
        <begin position="631"/>
        <end position="655"/>
    </location>
</feature>